<keyword evidence="2" id="KW-1185">Reference proteome</keyword>
<evidence type="ECO:0000313" key="2">
    <source>
        <dbReference type="Proteomes" id="UP001341245"/>
    </source>
</evidence>
<reference evidence="1 2" key="1">
    <citation type="submission" date="2023-11" db="EMBL/GenBank/DDBJ databases">
        <title>Draft genome sequence and annotation of the polyextremotolerant black yeast-like fungus Aureobasidium pullulans NRRL 62042.</title>
        <authorList>
            <person name="Dielentheis-Frenken M.R.E."/>
            <person name="Wibberg D."/>
            <person name="Blank L.M."/>
            <person name="Tiso T."/>
        </authorList>
    </citation>
    <scope>NUCLEOTIDE SEQUENCE [LARGE SCALE GENOMIC DNA]</scope>
    <source>
        <strain evidence="1 2">NRRL 62042</strain>
    </source>
</reference>
<gene>
    <name evidence="1" type="ORF">QM012_003772</name>
</gene>
<dbReference type="Proteomes" id="UP001341245">
    <property type="component" value="Unassembled WGS sequence"/>
</dbReference>
<proteinExistence type="predicted"/>
<evidence type="ECO:0000313" key="1">
    <source>
        <dbReference type="EMBL" id="KAK6000526.1"/>
    </source>
</evidence>
<name>A0ABR0T7V9_AURPU</name>
<protein>
    <submittedName>
        <fullName evidence="1">Uncharacterized protein</fullName>
    </submittedName>
</protein>
<dbReference type="EMBL" id="JASGXD010000017">
    <property type="protein sequence ID" value="KAK6000526.1"/>
    <property type="molecule type" value="Genomic_DNA"/>
</dbReference>
<organism evidence="1 2">
    <name type="scientific">Aureobasidium pullulans</name>
    <name type="common">Black yeast</name>
    <name type="synonym">Pullularia pullulans</name>
    <dbReference type="NCBI Taxonomy" id="5580"/>
    <lineage>
        <taxon>Eukaryota</taxon>
        <taxon>Fungi</taxon>
        <taxon>Dikarya</taxon>
        <taxon>Ascomycota</taxon>
        <taxon>Pezizomycotina</taxon>
        <taxon>Dothideomycetes</taxon>
        <taxon>Dothideomycetidae</taxon>
        <taxon>Dothideales</taxon>
        <taxon>Saccotheciaceae</taxon>
        <taxon>Aureobasidium</taxon>
    </lineage>
</organism>
<comment type="caution">
    <text evidence="1">The sequence shown here is derived from an EMBL/GenBank/DDBJ whole genome shotgun (WGS) entry which is preliminary data.</text>
</comment>
<accession>A0ABR0T7V9</accession>
<sequence>MAPPNYSGVYSSSCTCTPWSDSTSTITQSAGVSATFYQVYNATNTLSAPLPGVIVYICADPATPPTWTWKGWAFDVFAVCVPGAIAYKLLSVLW</sequence>